<dbReference type="InterPro" id="IPR006016">
    <property type="entry name" value="UspA"/>
</dbReference>
<dbReference type="CDD" id="cd00293">
    <property type="entry name" value="USP-like"/>
    <property type="match status" value="2"/>
</dbReference>
<evidence type="ECO:0000313" key="4">
    <source>
        <dbReference type="Proteomes" id="UP000193017"/>
    </source>
</evidence>
<dbReference type="PANTHER" id="PTHR46268:SF15">
    <property type="entry name" value="UNIVERSAL STRESS PROTEIN HP_0031"/>
    <property type="match status" value="1"/>
</dbReference>
<evidence type="ECO:0000313" key="3">
    <source>
        <dbReference type="EMBL" id="ARJ70412.1"/>
    </source>
</evidence>
<name>A0A1W6CZW1_9RHOB</name>
<feature type="domain" description="UspA" evidence="2">
    <location>
        <begin position="1"/>
        <end position="156"/>
    </location>
</feature>
<dbReference type="Pfam" id="PF00582">
    <property type="entry name" value="Usp"/>
    <property type="match status" value="2"/>
</dbReference>
<sequence>MTNTIIALIDGSDFLRPVLDLAAWAATRNDAPVHLLHVLPPKGPPKSDLSGEIGLGARSALLGELSALDEQRAKLALAQGRAVLDDATEILKAAGVTRVTAQLRQGDLLESLAAQEAGSGLIVVGKRGESADRAPGHLGSNFERIVRASKLPVLMAPRQTREHLRRAILAYDGSPSARRALERVAQLPAYRGLKIEIVRVGDSADARTALDEAQVVLARAGIPATTRLLHGTPEEAILAHLKDSGADVLVMGAYGHSRIRSLMVGSTTTAMLQKAQVPVLLVR</sequence>
<dbReference type="STRING" id="1945662.B0A89_12990"/>
<evidence type="ECO:0000259" key="2">
    <source>
        <dbReference type="Pfam" id="PF00582"/>
    </source>
</evidence>
<dbReference type="Proteomes" id="UP000193017">
    <property type="component" value="Chromosome"/>
</dbReference>
<organism evidence="3 4">
    <name type="scientific">Paracoccus contaminans</name>
    <dbReference type="NCBI Taxonomy" id="1945662"/>
    <lineage>
        <taxon>Bacteria</taxon>
        <taxon>Pseudomonadati</taxon>
        <taxon>Pseudomonadota</taxon>
        <taxon>Alphaproteobacteria</taxon>
        <taxon>Rhodobacterales</taxon>
        <taxon>Paracoccaceae</taxon>
        <taxon>Paracoccus</taxon>
    </lineage>
</organism>
<dbReference type="OrthoDB" id="9804721at2"/>
<dbReference type="RefSeq" id="WP_085378469.1">
    <property type="nucleotide sequence ID" value="NZ_CP020612.1"/>
</dbReference>
<comment type="similarity">
    <text evidence="1">Belongs to the universal stress protein A family.</text>
</comment>
<dbReference type="Gene3D" id="3.40.50.12370">
    <property type="match status" value="1"/>
</dbReference>
<dbReference type="KEGG" id="pcon:B0A89_12990"/>
<dbReference type="InterPro" id="IPR006015">
    <property type="entry name" value="Universal_stress_UspA"/>
</dbReference>
<keyword evidence="4" id="KW-1185">Reference proteome</keyword>
<dbReference type="EMBL" id="CP020612">
    <property type="protein sequence ID" value="ARJ70412.1"/>
    <property type="molecule type" value="Genomic_DNA"/>
</dbReference>
<dbReference type="AlphaFoldDB" id="A0A1W6CZW1"/>
<dbReference type="PRINTS" id="PR01438">
    <property type="entry name" value="UNVRSLSTRESS"/>
</dbReference>
<dbReference type="SUPFAM" id="SSF52402">
    <property type="entry name" value="Adenine nucleotide alpha hydrolases-like"/>
    <property type="match status" value="2"/>
</dbReference>
<evidence type="ECO:0000256" key="1">
    <source>
        <dbReference type="ARBA" id="ARBA00008791"/>
    </source>
</evidence>
<protein>
    <recommendedName>
        <fullName evidence="2">UspA domain-containing protein</fullName>
    </recommendedName>
</protein>
<feature type="domain" description="UspA" evidence="2">
    <location>
        <begin position="213"/>
        <end position="283"/>
    </location>
</feature>
<accession>A0A1W6CZW1</accession>
<gene>
    <name evidence="3" type="ORF">B0A89_12990</name>
</gene>
<proteinExistence type="inferred from homology"/>
<dbReference type="PANTHER" id="PTHR46268">
    <property type="entry name" value="STRESS RESPONSE PROTEIN NHAX"/>
    <property type="match status" value="1"/>
</dbReference>
<reference evidence="3 4" key="1">
    <citation type="submission" date="2017-03" db="EMBL/GenBank/DDBJ databases">
        <title>Genome sequence of Paracoccus contaminans isolated from a water microcosm.</title>
        <authorList>
            <person name="Aurass P."/>
            <person name="Karste S."/>
            <person name="Trost E."/>
            <person name="Glaeser S.P."/>
            <person name="Kaempfer P."/>
            <person name="Flieger A."/>
        </authorList>
    </citation>
    <scope>NUCLEOTIDE SEQUENCE [LARGE SCALE GENOMIC DNA]</scope>
    <source>
        <strain evidence="4">RKI 16-01929T\LMG 29738T\CCM 8701T\CIP 111112T</strain>
    </source>
</reference>